<dbReference type="EMBL" id="WJXA01000013">
    <property type="protein sequence ID" value="KAF7120227.1"/>
    <property type="molecule type" value="Genomic_DNA"/>
</dbReference>
<protein>
    <recommendedName>
        <fullName evidence="5">RRM domain-containing protein</fullName>
    </recommendedName>
</protein>
<feature type="region of interest" description="Disordered" evidence="4">
    <location>
        <begin position="326"/>
        <end position="348"/>
    </location>
</feature>
<feature type="compositionally biased region" description="Basic and acidic residues" evidence="4">
    <location>
        <begin position="336"/>
        <end position="348"/>
    </location>
</feature>
<dbReference type="InterPro" id="IPR012677">
    <property type="entry name" value="Nucleotide-bd_a/b_plait_sf"/>
</dbReference>
<dbReference type="GO" id="GO:0003723">
    <property type="term" value="F:RNA binding"/>
    <property type="evidence" value="ECO:0007669"/>
    <property type="project" value="UniProtKB-UniRule"/>
</dbReference>
<dbReference type="InterPro" id="IPR050666">
    <property type="entry name" value="ESRP"/>
</dbReference>
<evidence type="ECO:0000256" key="2">
    <source>
        <dbReference type="ARBA" id="ARBA00022884"/>
    </source>
</evidence>
<comment type="caution">
    <text evidence="6">The sequence shown here is derived from an EMBL/GenBank/DDBJ whole genome shotgun (WGS) entry which is preliminary data.</text>
</comment>
<dbReference type="SMART" id="SM00360">
    <property type="entry name" value="RRM"/>
    <property type="match status" value="3"/>
</dbReference>
<evidence type="ECO:0000256" key="3">
    <source>
        <dbReference type="PROSITE-ProRule" id="PRU00176"/>
    </source>
</evidence>
<feature type="region of interest" description="Disordered" evidence="4">
    <location>
        <begin position="210"/>
        <end position="232"/>
    </location>
</feature>
<keyword evidence="2 3" id="KW-0694">RNA-binding</keyword>
<dbReference type="Gene3D" id="3.30.70.330">
    <property type="match status" value="3"/>
</dbReference>
<evidence type="ECO:0000313" key="6">
    <source>
        <dbReference type="EMBL" id="KAF7120227.1"/>
    </source>
</evidence>
<dbReference type="SUPFAM" id="SSF54928">
    <property type="entry name" value="RNA-binding domain, RBD"/>
    <property type="match status" value="2"/>
</dbReference>
<evidence type="ECO:0000313" key="7">
    <source>
        <dbReference type="Proteomes" id="UP000626092"/>
    </source>
</evidence>
<dbReference type="Proteomes" id="UP000626092">
    <property type="component" value="Unassembled WGS sequence"/>
</dbReference>
<proteinExistence type="predicted"/>
<dbReference type="OrthoDB" id="431068at2759"/>
<keyword evidence="7" id="KW-1185">Reference proteome</keyword>
<dbReference type="Pfam" id="PF00076">
    <property type="entry name" value="RRM_1"/>
    <property type="match status" value="2"/>
</dbReference>
<feature type="domain" description="RRM" evidence="5">
    <location>
        <begin position="349"/>
        <end position="437"/>
    </location>
</feature>
<evidence type="ECO:0000256" key="1">
    <source>
        <dbReference type="ARBA" id="ARBA00022737"/>
    </source>
</evidence>
<dbReference type="CDD" id="cd12254">
    <property type="entry name" value="RRM_hnRNPH_ESRPs_RBM12_like"/>
    <property type="match status" value="3"/>
</dbReference>
<sequence length="437" mass="48487">MDGWALPIRPIGLSSSWADLDGQELMNTRADCNNISNAGNSIVLYKRTPNQKIRPTVKDPFATVEAIAVKMYYRGYGDVGDGYEMGPKRQRLFDQGSSFYGTSPGSSFAYNPSPYSYLSQPPPFPVVRLLGLPFDCSEADIAEFFHGLDIVDVLFVHKNGKLTGEAFCVLAYSLQVDFALQRNRQNIGRRYVEVFRCKREDYYKAIANEVSDSRGGSPPHRSVPRAKSSDNRVDLTEHTGVLRLRGLPFSASKDDIMDFFKDFELSEDSVHVILNSEGRATGEAMVEFASAEDSKAAMSKDRKRLGNRYIELFPSSHEELDAAVSRGRLGGSSKPKSSDDGKDSDEHTGVLRMRGLPFSAGKDDVLDFFKDFVLSEDSIHFTFTYGGKPTGEAFVEFASAEDSKAAMVKDRMSLGSRYIELFASSLDELNEAVSRGR</sequence>
<feature type="domain" description="RRM" evidence="5">
    <location>
        <begin position="240"/>
        <end position="317"/>
    </location>
</feature>
<reference evidence="6" key="1">
    <citation type="submission" date="2019-11" db="EMBL/GenBank/DDBJ databases">
        <authorList>
            <person name="Liu Y."/>
            <person name="Hou J."/>
            <person name="Li T.-Q."/>
            <person name="Guan C.-H."/>
            <person name="Wu X."/>
            <person name="Wu H.-Z."/>
            <person name="Ling F."/>
            <person name="Zhang R."/>
            <person name="Shi X.-G."/>
            <person name="Ren J.-P."/>
            <person name="Chen E.-F."/>
            <person name="Sun J.-M."/>
        </authorList>
    </citation>
    <scope>NUCLEOTIDE SEQUENCE</scope>
    <source>
        <strain evidence="6">Adult_tree_wgs_1</strain>
        <tissue evidence="6">Leaves</tissue>
    </source>
</reference>
<dbReference type="InterPro" id="IPR035979">
    <property type="entry name" value="RBD_domain_sf"/>
</dbReference>
<keyword evidence="1" id="KW-0677">Repeat</keyword>
<accession>A0A834FZB9</accession>
<gene>
    <name evidence="6" type="ORF">RHSIM_Rhsim13G0221000</name>
</gene>
<organism evidence="6 7">
    <name type="scientific">Rhododendron simsii</name>
    <name type="common">Sims's rhododendron</name>
    <dbReference type="NCBI Taxonomy" id="118357"/>
    <lineage>
        <taxon>Eukaryota</taxon>
        <taxon>Viridiplantae</taxon>
        <taxon>Streptophyta</taxon>
        <taxon>Embryophyta</taxon>
        <taxon>Tracheophyta</taxon>
        <taxon>Spermatophyta</taxon>
        <taxon>Magnoliopsida</taxon>
        <taxon>eudicotyledons</taxon>
        <taxon>Gunneridae</taxon>
        <taxon>Pentapetalae</taxon>
        <taxon>asterids</taxon>
        <taxon>Ericales</taxon>
        <taxon>Ericaceae</taxon>
        <taxon>Ericoideae</taxon>
        <taxon>Rhodoreae</taxon>
        <taxon>Rhododendron</taxon>
    </lineage>
</organism>
<dbReference type="AlphaFoldDB" id="A0A834FZB9"/>
<dbReference type="PANTHER" id="PTHR13976">
    <property type="entry name" value="HETEROGENEOUS NUCLEAR RIBONUCLEOPROTEIN-RELATED"/>
    <property type="match status" value="1"/>
</dbReference>
<evidence type="ECO:0000256" key="4">
    <source>
        <dbReference type="SAM" id="MobiDB-lite"/>
    </source>
</evidence>
<dbReference type="InterPro" id="IPR000504">
    <property type="entry name" value="RRM_dom"/>
</dbReference>
<name>A0A834FZB9_RHOSS</name>
<evidence type="ECO:0000259" key="5">
    <source>
        <dbReference type="PROSITE" id="PS50102"/>
    </source>
</evidence>
<dbReference type="PROSITE" id="PS50102">
    <property type="entry name" value="RRM"/>
    <property type="match status" value="2"/>
</dbReference>